<dbReference type="EMBL" id="KI894032">
    <property type="protein sequence ID" value="OBR84414.1"/>
    <property type="molecule type" value="Genomic_DNA"/>
</dbReference>
<dbReference type="OrthoDB" id="258627at2759"/>
<dbReference type="AlphaFoldDB" id="A0A1A6A2X6"/>
<organism evidence="11">
    <name type="scientific">Kwoniella dejecticola CBS 10117</name>
    <dbReference type="NCBI Taxonomy" id="1296121"/>
    <lineage>
        <taxon>Eukaryota</taxon>
        <taxon>Fungi</taxon>
        <taxon>Dikarya</taxon>
        <taxon>Basidiomycota</taxon>
        <taxon>Agaricomycotina</taxon>
        <taxon>Tremellomycetes</taxon>
        <taxon>Tremellales</taxon>
        <taxon>Cryptococcaceae</taxon>
        <taxon>Kwoniella</taxon>
    </lineage>
</organism>
<feature type="region of interest" description="Disordered" evidence="8">
    <location>
        <begin position="1"/>
        <end position="23"/>
    </location>
</feature>
<dbReference type="GO" id="GO:0005525">
    <property type="term" value="F:GTP binding"/>
    <property type="evidence" value="ECO:0007669"/>
    <property type="project" value="UniProtKB-KW"/>
</dbReference>
<keyword evidence="5" id="KW-0143">Chaperone</keyword>
<name>A0A1A6A2X6_9TREE</name>
<gene>
    <name evidence="11" type="ORF">I303_05272</name>
</gene>
<comment type="catalytic activity">
    <reaction evidence="7">
        <text>GTP + H2O = GDP + phosphate + H(+)</text>
        <dbReference type="Rhea" id="RHEA:19669"/>
        <dbReference type="ChEBI" id="CHEBI:15377"/>
        <dbReference type="ChEBI" id="CHEBI:15378"/>
        <dbReference type="ChEBI" id="CHEBI:37565"/>
        <dbReference type="ChEBI" id="CHEBI:43474"/>
        <dbReference type="ChEBI" id="CHEBI:58189"/>
    </reaction>
    <physiologicalReaction direction="left-to-right" evidence="7">
        <dbReference type="Rhea" id="RHEA:19670"/>
    </physiologicalReaction>
</comment>
<evidence type="ECO:0000256" key="4">
    <source>
        <dbReference type="ARBA" id="ARBA00023134"/>
    </source>
</evidence>
<dbReference type="InterPro" id="IPR027417">
    <property type="entry name" value="P-loop_NTPase"/>
</dbReference>
<evidence type="ECO:0000256" key="6">
    <source>
        <dbReference type="ARBA" id="ARBA00034320"/>
    </source>
</evidence>
<evidence type="ECO:0000256" key="1">
    <source>
        <dbReference type="ARBA" id="ARBA00022741"/>
    </source>
</evidence>
<evidence type="ECO:0000256" key="5">
    <source>
        <dbReference type="ARBA" id="ARBA00023186"/>
    </source>
</evidence>
<dbReference type="GO" id="GO:0005737">
    <property type="term" value="C:cytoplasm"/>
    <property type="evidence" value="ECO:0007669"/>
    <property type="project" value="TreeGrafter"/>
</dbReference>
<dbReference type="InterPro" id="IPR051316">
    <property type="entry name" value="Zinc-reg_GTPase_activator"/>
</dbReference>
<comment type="similarity">
    <text evidence="6">Belongs to the SIMIBI class G3E GTPase family. ZNG1 subfamily.</text>
</comment>
<accession>A0A1A6A2X6</accession>
<dbReference type="STRING" id="1296121.A0A1A6A2X6"/>
<sequence length="444" mass="48181">MEDEEPPQLLDVSSPEAGPSNIIDEYDRPKIPLTLLTGYLGAGKSTLLDYILKEEHGYKIAVCMNGGFSSASAKLSPLLKVELTNCADIVPIDFGDTTDIEAKSLTLSNPDSQSTSTEFLSLPNGCLCCSFKDMGIAAIEEMVANAPGGIDWVMVELTGVADPGPIVRSFWANEEMGDLILDGVVCVVDSRNVLKQLAEQRDGGEINECQKQIACSDVILLNKLDLVSSNQMSQVESTIRTINPTLRIHHTTHSRMPLSDLFNLRAFSDPTALTATSATSASGIPTSASIPTPDAQIDAHRHNHAEGEKCDHPSHSHSQSQSHLNGISTVTIPLPPLSQKQYFALNEFLESVLWESKLPDKSPSPEILRSKGYITLEDGREFVLQGVADLFELKELPSKSITSDCEKPQENHQDANELQGGKVVFIGKGVDQLLRDALTKYVGI</sequence>
<keyword evidence="4" id="KW-0342">GTP-binding</keyword>
<feature type="compositionally biased region" description="Basic and acidic residues" evidence="8">
    <location>
        <begin position="302"/>
        <end position="314"/>
    </location>
</feature>
<keyword evidence="1" id="KW-0547">Nucleotide-binding</keyword>
<dbReference type="InterPro" id="IPR003495">
    <property type="entry name" value="CobW/HypB/UreG_nucleotide-bd"/>
</dbReference>
<dbReference type="Gene3D" id="3.40.50.300">
    <property type="entry name" value="P-loop containing nucleotide triphosphate hydrolases"/>
    <property type="match status" value="1"/>
</dbReference>
<dbReference type="VEuPathDB" id="FungiDB:I303_05272"/>
<evidence type="ECO:0000256" key="8">
    <source>
        <dbReference type="SAM" id="MobiDB-lite"/>
    </source>
</evidence>
<proteinExistence type="inferred from homology"/>
<keyword evidence="2" id="KW-0378">Hydrolase</keyword>
<evidence type="ECO:0000313" key="11">
    <source>
        <dbReference type="EMBL" id="OBR84414.1"/>
    </source>
</evidence>
<dbReference type="Gene3D" id="3.30.1220.10">
    <property type="entry name" value="CobW-like, C-terminal domain"/>
    <property type="match status" value="1"/>
</dbReference>
<evidence type="ECO:0000256" key="7">
    <source>
        <dbReference type="ARBA" id="ARBA00049117"/>
    </source>
</evidence>
<protein>
    <submittedName>
        <fullName evidence="11">Cytoplasmic protein</fullName>
    </submittedName>
</protein>
<keyword evidence="3" id="KW-0862">Zinc</keyword>
<dbReference type="GO" id="GO:0016787">
    <property type="term" value="F:hydrolase activity"/>
    <property type="evidence" value="ECO:0007669"/>
    <property type="project" value="UniProtKB-KW"/>
</dbReference>
<evidence type="ECO:0000259" key="9">
    <source>
        <dbReference type="Pfam" id="PF02492"/>
    </source>
</evidence>
<dbReference type="Pfam" id="PF07683">
    <property type="entry name" value="CobW_C"/>
    <property type="match status" value="1"/>
</dbReference>
<dbReference type="CDD" id="cd03112">
    <property type="entry name" value="CobW-like"/>
    <property type="match status" value="1"/>
</dbReference>
<feature type="domain" description="CobW/HypB/UreG nucleotide-binding" evidence="9">
    <location>
        <begin position="32"/>
        <end position="248"/>
    </location>
</feature>
<dbReference type="Pfam" id="PF02492">
    <property type="entry name" value="cobW"/>
    <property type="match status" value="1"/>
</dbReference>
<dbReference type="PANTHER" id="PTHR13748">
    <property type="entry name" value="COBW-RELATED"/>
    <property type="match status" value="1"/>
</dbReference>
<evidence type="ECO:0000256" key="3">
    <source>
        <dbReference type="ARBA" id="ARBA00022833"/>
    </source>
</evidence>
<dbReference type="SUPFAM" id="SSF52540">
    <property type="entry name" value="P-loop containing nucleoside triphosphate hydrolases"/>
    <property type="match status" value="1"/>
</dbReference>
<evidence type="ECO:0000256" key="2">
    <source>
        <dbReference type="ARBA" id="ARBA00022801"/>
    </source>
</evidence>
<reference evidence="11" key="1">
    <citation type="submission" date="2013-07" db="EMBL/GenBank/DDBJ databases">
        <title>The Genome Sequence of Cryptococcus dejecticola CBS10117.</title>
        <authorList>
            <consortium name="The Broad Institute Genome Sequencing Platform"/>
            <person name="Cuomo C."/>
            <person name="Litvintseva A."/>
            <person name="Chen Y."/>
            <person name="Heitman J."/>
            <person name="Sun S."/>
            <person name="Springer D."/>
            <person name="Dromer F."/>
            <person name="Young S.K."/>
            <person name="Zeng Q."/>
            <person name="Gargeya S."/>
            <person name="Fitzgerald M."/>
            <person name="Abouelleil A."/>
            <person name="Alvarado L."/>
            <person name="Berlin A.M."/>
            <person name="Chapman S.B."/>
            <person name="Dewar J."/>
            <person name="Goldberg J."/>
            <person name="Griggs A."/>
            <person name="Gujja S."/>
            <person name="Hansen M."/>
            <person name="Howarth C."/>
            <person name="Imamovic A."/>
            <person name="Larimer J."/>
            <person name="McCowan C."/>
            <person name="Murphy C."/>
            <person name="Pearson M."/>
            <person name="Priest M."/>
            <person name="Roberts A."/>
            <person name="Saif S."/>
            <person name="Shea T."/>
            <person name="Sykes S."/>
            <person name="Wortman J."/>
            <person name="Nusbaum C."/>
            <person name="Birren B."/>
        </authorList>
    </citation>
    <scope>NUCLEOTIDE SEQUENCE [LARGE SCALE GENOMIC DNA]</scope>
    <source>
        <strain evidence="11">CBS 10117</strain>
    </source>
</reference>
<dbReference type="PANTHER" id="PTHR13748:SF31">
    <property type="entry name" value="ZINC-REGULATED GTPASE METALLOPROTEIN ACTIVATOR 1A-RELATED"/>
    <property type="match status" value="1"/>
</dbReference>
<evidence type="ECO:0000259" key="10">
    <source>
        <dbReference type="Pfam" id="PF07683"/>
    </source>
</evidence>
<feature type="region of interest" description="Disordered" evidence="8">
    <location>
        <begin position="302"/>
        <end position="324"/>
    </location>
</feature>
<dbReference type="InterPro" id="IPR011629">
    <property type="entry name" value="CobW-like_C"/>
</dbReference>
<feature type="domain" description="CobW C-terminal" evidence="10">
    <location>
        <begin position="361"/>
        <end position="432"/>
    </location>
</feature>
<dbReference type="InterPro" id="IPR036627">
    <property type="entry name" value="CobW-likC_sf"/>
</dbReference>